<name>A0A1M5JRK6_9ALTE</name>
<dbReference type="InterPro" id="IPR050266">
    <property type="entry name" value="AB_hydrolase_sf"/>
</dbReference>
<dbReference type="GO" id="GO:0003824">
    <property type="term" value="F:catalytic activity"/>
    <property type="evidence" value="ECO:0007669"/>
    <property type="project" value="InterPro"/>
</dbReference>
<dbReference type="OrthoDB" id="149912at2"/>
<reference evidence="3" key="1">
    <citation type="submission" date="2016-11" db="EMBL/GenBank/DDBJ databases">
        <authorList>
            <person name="Varghese N."/>
            <person name="Submissions S."/>
        </authorList>
    </citation>
    <scope>NUCLEOTIDE SEQUENCE [LARGE SCALE GENOMIC DNA]</scope>
    <source>
        <strain evidence="3">CGMCC 1.8995</strain>
    </source>
</reference>
<dbReference type="PANTHER" id="PTHR43798:SF33">
    <property type="entry name" value="HYDROLASE, PUTATIVE (AFU_ORTHOLOGUE AFUA_2G14860)-RELATED"/>
    <property type="match status" value="1"/>
</dbReference>
<dbReference type="PRINTS" id="PR00412">
    <property type="entry name" value="EPOXHYDRLASE"/>
</dbReference>
<dbReference type="PANTHER" id="PTHR43798">
    <property type="entry name" value="MONOACYLGLYCEROL LIPASE"/>
    <property type="match status" value="1"/>
</dbReference>
<organism evidence="2 3">
    <name type="scientific">Marisediminitalea aggregata</name>
    <dbReference type="NCBI Taxonomy" id="634436"/>
    <lineage>
        <taxon>Bacteria</taxon>
        <taxon>Pseudomonadati</taxon>
        <taxon>Pseudomonadota</taxon>
        <taxon>Gammaproteobacteria</taxon>
        <taxon>Alteromonadales</taxon>
        <taxon>Alteromonadaceae</taxon>
        <taxon>Marisediminitalea</taxon>
    </lineage>
</organism>
<protein>
    <submittedName>
        <fullName evidence="2">Pimeloyl-ACP methyl ester carboxylesterase</fullName>
    </submittedName>
</protein>
<evidence type="ECO:0000313" key="3">
    <source>
        <dbReference type="Proteomes" id="UP000184520"/>
    </source>
</evidence>
<dbReference type="Pfam" id="PF00561">
    <property type="entry name" value="Abhydrolase_1"/>
    <property type="match status" value="1"/>
</dbReference>
<dbReference type="InterPro" id="IPR000073">
    <property type="entry name" value="AB_hydrolase_1"/>
</dbReference>
<dbReference type="SUPFAM" id="SSF53474">
    <property type="entry name" value="alpha/beta-Hydrolases"/>
    <property type="match status" value="1"/>
</dbReference>
<accession>A0A1M5JRK6</accession>
<dbReference type="AlphaFoldDB" id="A0A1M5JRK6"/>
<dbReference type="Proteomes" id="UP000184520">
    <property type="component" value="Unassembled WGS sequence"/>
</dbReference>
<proteinExistence type="predicted"/>
<dbReference type="InterPro" id="IPR029058">
    <property type="entry name" value="AB_hydrolase_fold"/>
</dbReference>
<dbReference type="STRING" id="634436.SAMN05216361_2216"/>
<gene>
    <name evidence="2" type="ORF">SAMN05216361_2216</name>
</gene>
<dbReference type="GO" id="GO:0016020">
    <property type="term" value="C:membrane"/>
    <property type="evidence" value="ECO:0007669"/>
    <property type="project" value="TreeGrafter"/>
</dbReference>
<feature type="domain" description="AB hydrolase-1" evidence="1">
    <location>
        <begin position="23"/>
        <end position="142"/>
    </location>
</feature>
<dbReference type="RefSeq" id="WP_073322309.1">
    <property type="nucleotide sequence ID" value="NZ_FQWD01000003.1"/>
</dbReference>
<evidence type="ECO:0000313" key="2">
    <source>
        <dbReference type="EMBL" id="SHG42909.1"/>
    </source>
</evidence>
<dbReference type="PRINTS" id="PR00111">
    <property type="entry name" value="ABHYDROLASE"/>
</dbReference>
<evidence type="ECO:0000259" key="1">
    <source>
        <dbReference type="Pfam" id="PF00561"/>
    </source>
</evidence>
<dbReference type="Gene3D" id="3.40.50.1820">
    <property type="entry name" value="alpha/beta hydrolase"/>
    <property type="match status" value="1"/>
</dbReference>
<dbReference type="EMBL" id="FQWD01000003">
    <property type="protein sequence ID" value="SHG42909.1"/>
    <property type="molecule type" value="Genomic_DNA"/>
</dbReference>
<keyword evidence="3" id="KW-1185">Reference proteome</keyword>
<sequence>MQAWQCALSKGNIQGLTNGKSGPLILGLHGFLDNAASLACLFPHFDDYQFIAVDLPGHGKSYHRSPDAHYHQLDFIQDIHELVEVNDWRDIILVGHSLGGILSTLYAAVFPERVAKVVSIDACGPLTLEADTSVNQIRESALSRLAKKSTTNIAREVDVKAAVTARCKISDINAEHAESIILRNLTETEEGKKVWGSDPRLRTKSTLRLTEAQAQNLMNGIQCPVWFGGATDSFKHVESVYSKRKIWWKNSQLELFSGGHHFHMVKPSAVSTAIRRFVEEM</sequence>
<dbReference type="InterPro" id="IPR000639">
    <property type="entry name" value="Epox_hydrolase-like"/>
</dbReference>